<dbReference type="GO" id="GO:0005886">
    <property type="term" value="C:plasma membrane"/>
    <property type="evidence" value="ECO:0007669"/>
    <property type="project" value="UniProtKB-SubCell"/>
</dbReference>
<evidence type="ECO:0000256" key="7">
    <source>
        <dbReference type="ARBA" id="ARBA00023136"/>
    </source>
</evidence>
<name>A0A401V3A3_9CELL</name>
<feature type="transmembrane region" description="Helical" evidence="8">
    <location>
        <begin position="130"/>
        <end position="148"/>
    </location>
</feature>
<reference evidence="10 11" key="1">
    <citation type="submission" date="2018-11" db="EMBL/GenBank/DDBJ databases">
        <title>Draft genome sequence of Cellulomonas takizawaensis strain TKZ-21.</title>
        <authorList>
            <person name="Yamamura H."/>
            <person name="Hayashi T."/>
            <person name="Hamada M."/>
            <person name="Serisawa Y."/>
            <person name="Matsuyama K."/>
            <person name="Nakagawa Y."/>
            <person name="Otoguro M."/>
            <person name="Yanagida F."/>
            <person name="Hayakawa M."/>
        </authorList>
    </citation>
    <scope>NUCLEOTIDE SEQUENCE [LARGE SCALE GENOMIC DNA]</scope>
    <source>
        <strain evidence="10 11">TKZ-21</strain>
    </source>
</reference>
<evidence type="ECO:0000313" key="11">
    <source>
        <dbReference type="Proteomes" id="UP000288246"/>
    </source>
</evidence>
<dbReference type="OrthoDB" id="369870at2"/>
<evidence type="ECO:0000256" key="2">
    <source>
        <dbReference type="ARBA" id="ARBA00007362"/>
    </source>
</evidence>
<dbReference type="InterPro" id="IPR000620">
    <property type="entry name" value="EamA_dom"/>
</dbReference>
<dbReference type="SUPFAM" id="SSF103481">
    <property type="entry name" value="Multidrug resistance efflux transporter EmrE"/>
    <property type="match status" value="2"/>
</dbReference>
<dbReference type="PANTHER" id="PTHR22911:SF137">
    <property type="entry name" value="SOLUTE CARRIER FAMILY 35 MEMBER G2-RELATED"/>
    <property type="match status" value="1"/>
</dbReference>
<evidence type="ECO:0000259" key="9">
    <source>
        <dbReference type="Pfam" id="PF00892"/>
    </source>
</evidence>
<feature type="transmembrane region" description="Helical" evidence="8">
    <location>
        <begin position="241"/>
        <end position="266"/>
    </location>
</feature>
<keyword evidence="11" id="KW-1185">Reference proteome</keyword>
<dbReference type="InterPro" id="IPR004626">
    <property type="entry name" value="RarD"/>
</dbReference>
<dbReference type="PANTHER" id="PTHR22911">
    <property type="entry name" value="ACYL-MALONYL CONDENSING ENZYME-RELATED"/>
    <property type="match status" value="1"/>
</dbReference>
<organism evidence="10 11">
    <name type="scientific">Cellulomonas algicola</name>
    <dbReference type="NCBI Taxonomy" id="2071633"/>
    <lineage>
        <taxon>Bacteria</taxon>
        <taxon>Bacillati</taxon>
        <taxon>Actinomycetota</taxon>
        <taxon>Actinomycetes</taxon>
        <taxon>Micrococcales</taxon>
        <taxon>Cellulomonadaceae</taxon>
        <taxon>Cellulomonas</taxon>
    </lineage>
</organism>
<feature type="transmembrane region" description="Helical" evidence="8">
    <location>
        <begin position="104"/>
        <end position="123"/>
    </location>
</feature>
<dbReference type="Pfam" id="PF00892">
    <property type="entry name" value="EamA"/>
    <property type="match status" value="2"/>
</dbReference>
<evidence type="ECO:0000256" key="1">
    <source>
        <dbReference type="ARBA" id="ARBA00004651"/>
    </source>
</evidence>
<feature type="domain" description="EamA" evidence="9">
    <location>
        <begin position="155"/>
        <end position="288"/>
    </location>
</feature>
<feature type="domain" description="EamA" evidence="9">
    <location>
        <begin position="11"/>
        <end position="146"/>
    </location>
</feature>
<dbReference type="AlphaFoldDB" id="A0A401V3A3"/>
<feature type="transmembrane region" description="Helical" evidence="8">
    <location>
        <begin position="185"/>
        <end position="203"/>
    </location>
</feature>
<dbReference type="RefSeq" id="WP_124343908.1">
    <property type="nucleotide sequence ID" value="NZ_BHYL01000273.1"/>
</dbReference>
<keyword evidence="6 8" id="KW-1133">Transmembrane helix</keyword>
<feature type="transmembrane region" description="Helical" evidence="8">
    <location>
        <begin position="41"/>
        <end position="63"/>
    </location>
</feature>
<evidence type="ECO:0000256" key="3">
    <source>
        <dbReference type="ARBA" id="ARBA00022448"/>
    </source>
</evidence>
<comment type="similarity">
    <text evidence="2">Belongs to the EamA transporter family.</text>
</comment>
<dbReference type="NCBIfam" id="TIGR00688">
    <property type="entry name" value="rarD"/>
    <property type="match status" value="1"/>
</dbReference>
<evidence type="ECO:0000256" key="5">
    <source>
        <dbReference type="ARBA" id="ARBA00022692"/>
    </source>
</evidence>
<feature type="transmembrane region" description="Helical" evidence="8">
    <location>
        <begin position="272"/>
        <end position="292"/>
    </location>
</feature>
<feature type="transmembrane region" description="Helical" evidence="8">
    <location>
        <begin position="12"/>
        <end position="29"/>
    </location>
</feature>
<comment type="subcellular location">
    <subcellularLocation>
        <location evidence="1">Cell membrane</location>
        <topology evidence="1">Multi-pass membrane protein</topology>
    </subcellularLocation>
</comment>
<accession>A0A401V3A3</accession>
<dbReference type="InterPro" id="IPR037185">
    <property type="entry name" value="EmrE-like"/>
</dbReference>
<feature type="transmembrane region" description="Helical" evidence="8">
    <location>
        <begin position="215"/>
        <end position="234"/>
    </location>
</feature>
<evidence type="ECO:0000256" key="4">
    <source>
        <dbReference type="ARBA" id="ARBA00022475"/>
    </source>
</evidence>
<evidence type="ECO:0000256" key="6">
    <source>
        <dbReference type="ARBA" id="ARBA00022989"/>
    </source>
</evidence>
<feature type="transmembrane region" description="Helical" evidence="8">
    <location>
        <begin position="75"/>
        <end position="98"/>
    </location>
</feature>
<keyword evidence="7 8" id="KW-0472">Membrane</keyword>
<evidence type="ECO:0000313" key="10">
    <source>
        <dbReference type="EMBL" id="GCD21384.1"/>
    </source>
</evidence>
<keyword evidence="4" id="KW-1003">Cell membrane</keyword>
<dbReference type="Proteomes" id="UP000288246">
    <property type="component" value="Unassembled WGS sequence"/>
</dbReference>
<proteinExistence type="inferred from homology"/>
<evidence type="ECO:0000256" key="8">
    <source>
        <dbReference type="SAM" id="Phobius"/>
    </source>
</evidence>
<protein>
    <submittedName>
        <fullName evidence="10">Protein RarD</fullName>
    </submittedName>
</protein>
<keyword evidence="5 8" id="KW-0812">Transmembrane</keyword>
<sequence>MASTPPSARGGLAAGIAAYALWGVLPLYFPLLEPAGAVEIIAHRVVWSLLFCLLLLLVTRTWTGFVAALRDRRTLGLLAVAAVLLAVNWLVFVFGVLTDRVVDAALGYFINPLVTVALAVLVLRERLRPVQWVALGFGALAVVVITVGYGQLPWIALTLALSFGFYGLIKNRVGRSVAAIPGMTAETLLLAPLALGYLVVLGVDGTGTFAAYGPWHAVALVSSGVVTAVPLLLFNSAARRLPLSVVGLLQYLAPVLQLLIGVLVLHEQMPVARWWGFALVWVALVLLTVDGLRNRLHARTRTAAA</sequence>
<gene>
    <name evidence="10" type="ORF">CTKZ_29460</name>
</gene>
<keyword evidence="3" id="KW-0813">Transport</keyword>
<dbReference type="EMBL" id="BHYL01000273">
    <property type="protein sequence ID" value="GCD21384.1"/>
    <property type="molecule type" value="Genomic_DNA"/>
</dbReference>
<comment type="caution">
    <text evidence="10">The sequence shown here is derived from an EMBL/GenBank/DDBJ whole genome shotgun (WGS) entry which is preliminary data.</text>
</comment>
<feature type="transmembrane region" description="Helical" evidence="8">
    <location>
        <begin position="154"/>
        <end position="173"/>
    </location>
</feature>